<accession>A0A2R6AWF7</accession>
<evidence type="ECO:0008006" key="3">
    <source>
        <dbReference type="Google" id="ProtNLM"/>
    </source>
</evidence>
<dbReference type="PANTHER" id="PTHR39640">
    <property type="entry name" value="VNG6129C"/>
    <property type="match status" value="1"/>
</dbReference>
<protein>
    <recommendedName>
        <fullName evidence="3">DUF790 family protein</fullName>
    </recommendedName>
</protein>
<dbReference type="PIRSF" id="PIRSF019435">
    <property type="entry name" value="UCP019435"/>
    <property type="match status" value="1"/>
</dbReference>
<dbReference type="Pfam" id="PF05626">
    <property type="entry name" value="DUF790"/>
    <property type="match status" value="1"/>
</dbReference>
<evidence type="ECO:0000313" key="1">
    <source>
        <dbReference type="EMBL" id="PSN90714.1"/>
    </source>
</evidence>
<proteinExistence type="predicted"/>
<dbReference type="AlphaFoldDB" id="A0A2R6AWF7"/>
<dbReference type="EMBL" id="NEXE01000050">
    <property type="protein sequence ID" value="PSN90714.1"/>
    <property type="molecule type" value="Genomic_DNA"/>
</dbReference>
<dbReference type="Proteomes" id="UP000240322">
    <property type="component" value="Unassembled WGS sequence"/>
</dbReference>
<dbReference type="Gene3D" id="3.40.91.30">
    <property type="match status" value="1"/>
</dbReference>
<organism evidence="1 2">
    <name type="scientific">Candidatus Marsarchaeota G2 archaeon OSP_D</name>
    <dbReference type="NCBI Taxonomy" id="1978157"/>
    <lineage>
        <taxon>Archaea</taxon>
        <taxon>Candidatus Marsarchaeota</taxon>
        <taxon>Candidatus Marsarchaeota group 2</taxon>
    </lineage>
</organism>
<dbReference type="InterPro" id="IPR008508">
    <property type="entry name" value="Bax1"/>
</dbReference>
<evidence type="ECO:0000313" key="2">
    <source>
        <dbReference type="Proteomes" id="UP000240322"/>
    </source>
</evidence>
<name>A0A2R6AWF7_9ARCH</name>
<gene>
    <name evidence="1" type="ORF">B9Q03_06195</name>
</gene>
<sequence>MLQTELLRVRRREGRVHPLYLDAERHGELCSTLIEIFNTHVGAKKAWLESKLDEFESSSADFKLVRGLASLLLRRCGFRVKPNLAVEPKTARRVVFEYASPPPLSVEERSEVISKAAEKLGVSPQQLEEALWADRDSELILEFFTRPDPNTLIAEYNLELTRTLISRASRLRVYSAPEWKKVFLLAKRCGLMYQAVRGTEGFGIMVEGAYYTHNSNIYTDRLIAFFDGLLNLRDWRLVADVPTRSAKYTHIFELDSNTSSRLGFGYVGGGGGPPSFDSEVERRFYYAFRSLNSGWEILRESEPLVAGDEVFIPDFTLTREGIKVYVEIVGFWTKEYLERKARKLASLRGVDLIVVANRTHSATKIASVPGVVFFEGDVPLKPILDVLNTRYPPREEAPPVMDNLGEVVDVGILKRRLGSNYQDALKQLRGEGYIQLGSTLVKKSLFEQVASELKAAGKITYSDADRLCSAHGLNTQAVLEALGYRVKWLGLDPSSIVVEPSTQAT</sequence>
<dbReference type="PANTHER" id="PTHR39640:SF1">
    <property type="entry name" value="DUF790 FAMILY PROTEIN"/>
    <property type="match status" value="1"/>
</dbReference>
<reference evidence="1 2" key="1">
    <citation type="submission" date="2017-04" db="EMBL/GenBank/DDBJ databases">
        <title>Novel microbial lineages endemic to geothermal iron-oxide mats fill important gaps in the evolutionary history of Archaea.</title>
        <authorList>
            <person name="Jay Z.J."/>
            <person name="Beam J.P."/>
            <person name="Dlakic M."/>
            <person name="Rusch D.B."/>
            <person name="Kozubal M.A."/>
            <person name="Inskeep W.P."/>
        </authorList>
    </citation>
    <scope>NUCLEOTIDE SEQUENCE [LARGE SCALE GENOMIC DNA]</scope>
    <source>
        <strain evidence="1">OSP_D</strain>
    </source>
</reference>
<comment type="caution">
    <text evidence="1">The sequence shown here is derived from an EMBL/GenBank/DDBJ whole genome shotgun (WGS) entry which is preliminary data.</text>
</comment>